<dbReference type="EMBL" id="BMXI01000003">
    <property type="protein sequence ID" value="GHC45935.1"/>
    <property type="molecule type" value="Genomic_DNA"/>
</dbReference>
<dbReference type="PANTHER" id="PTHR43575:SF1">
    <property type="entry name" value="PROTEIN ABCI7, CHLOROPLASTIC"/>
    <property type="match status" value="1"/>
</dbReference>
<name>A0A918WGN3_9BACT</name>
<dbReference type="InterPro" id="IPR055346">
    <property type="entry name" value="Fe-S_cluster_assembly_SufBD"/>
</dbReference>
<dbReference type="InterPro" id="IPR037284">
    <property type="entry name" value="SUF_FeS_clus_asmbl_SufBD_sf"/>
</dbReference>
<dbReference type="PANTHER" id="PTHR43575">
    <property type="entry name" value="PROTEIN ABCI7, CHLOROPLASTIC"/>
    <property type="match status" value="1"/>
</dbReference>
<dbReference type="Proteomes" id="UP000644507">
    <property type="component" value="Unassembled WGS sequence"/>
</dbReference>
<gene>
    <name evidence="2" type="ORF">GCM10007100_09280</name>
</gene>
<dbReference type="InterPro" id="IPR000825">
    <property type="entry name" value="SUF_FeS_clus_asmbl_SufBD_core"/>
</dbReference>
<evidence type="ECO:0000313" key="3">
    <source>
        <dbReference type="Proteomes" id="UP000644507"/>
    </source>
</evidence>
<proteinExistence type="predicted"/>
<dbReference type="Pfam" id="PF01458">
    <property type="entry name" value="SUFBD_core"/>
    <property type="match status" value="1"/>
</dbReference>
<dbReference type="SUPFAM" id="SSF101960">
    <property type="entry name" value="Stabilizer of iron transporter SufD"/>
    <property type="match status" value="1"/>
</dbReference>
<accession>A0A918WGN3</accession>
<keyword evidence="3" id="KW-1185">Reference proteome</keyword>
<dbReference type="GO" id="GO:0016226">
    <property type="term" value="P:iron-sulfur cluster assembly"/>
    <property type="evidence" value="ECO:0007669"/>
    <property type="project" value="InterPro"/>
</dbReference>
<evidence type="ECO:0000259" key="1">
    <source>
        <dbReference type="Pfam" id="PF01458"/>
    </source>
</evidence>
<dbReference type="RefSeq" id="WP_189567779.1">
    <property type="nucleotide sequence ID" value="NZ_BMXI01000003.1"/>
</dbReference>
<comment type="caution">
    <text evidence="2">The sequence shown here is derived from an EMBL/GenBank/DDBJ whole genome shotgun (WGS) entry which is preliminary data.</text>
</comment>
<protein>
    <submittedName>
        <fullName evidence="2">Fe-S cluster assembly protein SufD</fullName>
    </submittedName>
</protein>
<reference evidence="2" key="1">
    <citation type="journal article" date="2014" name="Int. J. Syst. Evol. Microbiol.">
        <title>Complete genome sequence of Corynebacterium casei LMG S-19264T (=DSM 44701T), isolated from a smear-ripened cheese.</title>
        <authorList>
            <consortium name="US DOE Joint Genome Institute (JGI-PGF)"/>
            <person name="Walter F."/>
            <person name="Albersmeier A."/>
            <person name="Kalinowski J."/>
            <person name="Ruckert C."/>
        </authorList>
    </citation>
    <scope>NUCLEOTIDE SEQUENCE</scope>
    <source>
        <strain evidence="2">KCTC 12988</strain>
    </source>
</reference>
<sequence>MSAVLAEEKAQVSVNFPDWYEKLRSEAEAKYAELAWPTRKDENWRFGSYKNANLAEANIVHGGEANGLPEPALENAIRFVFCNNELVATEGTIPEGVVAGPFADILRDHGDCIESLLPPLQGRLGSPKLAALHRAKSQGGFAINIGIDCQQPIEIVHLASGNEVTTLPYILIVGMPGSKGIVLERFVSANETDVATVVSVSDLVAMDDCELRYLVSQELNEKSHFIRLADSKLGKNTRTKTGSIHTGSAWAREETYSTVDGAESNSEILSVAIPDTGQEYDQRTFQHHGAPHTGSDLLFKNTLFGKGKTVFSGLIFVDEGAHYTDAYQTCRNLFMSDEAEANSMPGLEINADQVKCSHGSTSSRVSDEEIYYLCSRGIDPRSARRMIAQGFSADVVEKFEDEALEAFALTRIDAKFAKVD</sequence>
<reference evidence="2" key="2">
    <citation type="submission" date="2020-09" db="EMBL/GenBank/DDBJ databases">
        <authorList>
            <person name="Sun Q."/>
            <person name="Kim S."/>
        </authorList>
    </citation>
    <scope>NUCLEOTIDE SEQUENCE</scope>
    <source>
        <strain evidence="2">KCTC 12988</strain>
    </source>
</reference>
<organism evidence="2 3">
    <name type="scientific">Roseibacillus persicicus</name>
    <dbReference type="NCBI Taxonomy" id="454148"/>
    <lineage>
        <taxon>Bacteria</taxon>
        <taxon>Pseudomonadati</taxon>
        <taxon>Verrucomicrobiota</taxon>
        <taxon>Verrucomicrobiia</taxon>
        <taxon>Verrucomicrobiales</taxon>
        <taxon>Verrucomicrobiaceae</taxon>
        <taxon>Roseibacillus</taxon>
    </lineage>
</organism>
<dbReference type="AlphaFoldDB" id="A0A918WGN3"/>
<feature type="domain" description="SUF system FeS cluster assembly SufBD core" evidence="1">
    <location>
        <begin position="160"/>
        <end position="391"/>
    </location>
</feature>
<evidence type="ECO:0000313" key="2">
    <source>
        <dbReference type="EMBL" id="GHC45935.1"/>
    </source>
</evidence>